<name>A0A8D5FY38_9BACT</name>
<dbReference type="RefSeq" id="WP_228854499.1">
    <property type="nucleotide sequence ID" value="NZ_AP024086.1"/>
</dbReference>
<evidence type="ECO:0000313" key="2">
    <source>
        <dbReference type="Proteomes" id="UP000826725"/>
    </source>
</evidence>
<gene>
    <name evidence="1" type="ORF">DGMP_27950</name>
</gene>
<dbReference type="Proteomes" id="UP000826725">
    <property type="component" value="Chromosome"/>
</dbReference>
<organism evidence="1 2">
    <name type="scientific">Desulfomarina profundi</name>
    <dbReference type="NCBI Taxonomy" id="2772557"/>
    <lineage>
        <taxon>Bacteria</taxon>
        <taxon>Pseudomonadati</taxon>
        <taxon>Thermodesulfobacteriota</taxon>
        <taxon>Desulfobulbia</taxon>
        <taxon>Desulfobulbales</taxon>
        <taxon>Desulfobulbaceae</taxon>
        <taxon>Desulfomarina</taxon>
    </lineage>
</organism>
<sequence>MAGRKRAVVRAENPSGACGKLEHMTVDELKARAVGDEFDGTCPACGQFHLTREEIEKIEQEKVVESESYKTMKSEAEAEK</sequence>
<reference evidence="1" key="1">
    <citation type="submission" date="2020-09" db="EMBL/GenBank/DDBJ databases">
        <title>Desulfogranum mesoprofundum gen. nov., sp. nov., a novel mesophilic, sulfate-reducing chemolithoautotroph isolated from a deep-sea hydrothermal vent chimney in the Suiyo Seamount.</title>
        <authorList>
            <person name="Hashimoto Y."/>
            <person name="Nakagawa S."/>
        </authorList>
    </citation>
    <scope>NUCLEOTIDE SEQUENCE</scope>
    <source>
        <strain evidence="1">KT2</strain>
    </source>
</reference>
<protein>
    <submittedName>
        <fullName evidence="1">Uncharacterized protein</fullName>
    </submittedName>
</protein>
<proteinExistence type="predicted"/>
<dbReference type="KEGG" id="dbk:DGMP_27950"/>
<accession>A0A8D5FY38</accession>
<dbReference type="AlphaFoldDB" id="A0A8D5FY38"/>
<evidence type="ECO:0000313" key="1">
    <source>
        <dbReference type="EMBL" id="BCL62102.1"/>
    </source>
</evidence>
<dbReference type="EMBL" id="AP024086">
    <property type="protein sequence ID" value="BCL62102.1"/>
    <property type="molecule type" value="Genomic_DNA"/>
</dbReference>
<keyword evidence="2" id="KW-1185">Reference proteome</keyword>